<keyword evidence="3 8" id="KW-0812">Transmembrane</keyword>
<keyword evidence="6 8" id="KW-0472">Membrane</keyword>
<dbReference type="GO" id="GO:0008495">
    <property type="term" value="F:protoheme IX farnesyltransferase activity"/>
    <property type="evidence" value="ECO:0007669"/>
    <property type="project" value="InterPro"/>
</dbReference>
<evidence type="ECO:0000256" key="3">
    <source>
        <dbReference type="ARBA" id="ARBA00022692"/>
    </source>
</evidence>
<keyword evidence="11" id="KW-1185">Reference proteome</keyword>
<feature type="transmembrane region" description="Helical" evidence="8">
    <location>
        <begin position="201"/>
        <end position="234"/>
    </location>
</feature>
<evidence type="ECO:0000256" key="7">
    <source>
        <dbReference type="ARBA" id="ARBA00030253"/>
    </source>
</evidence>
<keyword evidence="9" id="KW-0732">Signal</keyword>
<dbReference type="RefSeq" id="XP_020073131.1">
    <property type="nucleotide sequence ID" value="XM_020213506.1"/>
</dbReference>
<evidence type="ECO:0000256" key="5">
    <source>
        <dbReference type="ARBA" id="ARBA00023133"/>
    </source>
</evidence>
<dbReference type="GO" id="GO:0016020">
    <property type="term" value="C:membrane"/>
    <property type="evidence" value="ECO:0007669"/>
    <property type="project" value="UniProtKB-SubCell"/>
</dbReference>
<dbReference type="InterPro" id="IPR000537">
    <property type="entry name" value="UbiA_prenyltransferase"/>
</dbReference>
<feature type="transmembrane region" description="Helical" evidence="8">
    <location>
        <begin position="342"/>
        <end position="362"/>
    </location>
</feature>
<dbReference type="OrthoDB" id="5211at2759"/>
<dbReference type="InterPro" id="IPR044878">
    <property type="entry name" value="UbiA_sf"/>
</dbReference>
<feature type="transmembrane region" description="Helical" evidence="8">
    <location>
        <begin position="246"/>
        <end position="265"/>
    </location>
</feature>
<comment type="subcellular location">
    <subcellularLocation>
        <location evidence="1">Membrane</location>
        <topology evidence="1">Multi-pass membrane protein</topology>
    </subcellularLocation>
</comment>
<protein>
    <recommendedName>
        <fullName evidence="7">Heme O synthase</fullName>
    </recommendedName>
</protein>
<dbReference type="NCBIfam" id="TIGR01473">
    <property type="entry name" value="cyoE_ctaB"/>
    <property type="match status" value="1"/>
</dbReference>
<dbReference type="EMBL" id="KV453925">
    <property type="protein sequence ID" value="ODV76092.1"/>
    <property type="molecule type" value="Genomic_DNA"/>
</dbReference>
<keyword evidence="5" id="KW-0350">Heme biosynthesis</keyword>
<dbReference type="STRING" id="983966.A0A1E4S9M7"/>
<gene>
    <name evidence="10" type="ORF">CYBJADRAFT_160084</name>
</gene>
<dbReference type="PANTHER" id="PTHR43448">
    <property type="entry name" value="PROTOHEME IX FARNESYLTRANSFERASE, MITOCHONDRIAL"/>
    <property type="match status" value="1"/>
</dbReference>
<evidence type="ECO:0000256" key="4">
    <source>
        <dbReference type="ARBA" id="ARBA00022989"/>
    </source>
</evidence>
<reference evidence="10 11" key="1">
    <citation type="journal article" date="2016" name="Proc. Natl. Acad. Sci. U.S.A.">
        <title>Comparative genomics of biotechnologically important yeasts.</title>
        <authorList>
            <person name="Riley R."/>
            <person name="Haridas S."/>
            <person name="Wolfe K.H."/>
            <person name="Lopes M.R."/>
            <person name="Hittinger C.T."/>
            <person name="Goeker M."/>
            <person name="Salamov A.A."/>
            <person name="Wisecaver J.H."/>
            <person name="Long T.M."/>
            <person name="Calvey C.H."/>
            <person name="Aerts A.L."/>
            <person name="Barry K.W."/>
            <person name="Choi C."/>
            <person name="Clum A."/>
            <person name="Coughlan A.Y."/>
            <person name="Deshpande S."/>
            <person name="Douglass A.P."/>
            <person name="Hanson S.J."/>
            <person name="Klenk H.-P."/>
            <person name="LaButti K.M."/>
            <person name="Lapidus A."/>
            <person name="Lindquist E.A."/>
            <person name="Lipzen A.M."/>
            <person name="Meier-Kolthoff J.P."/>
            <person name="Ohm R.A."/>
            <person name="Otillar R.P."/>
            <person name="Pangilinan J.L."/>
            <person name="Peng Y."/>
            <person name="Rokas A."/>
            <person name="Rosa C.A."/>
            <person name="Scheuner C."/>
            <person name="Sibirny A.A."/>
            <person name="Slot J.C."/>
            <person name="Stielow J.B."/>
            <person name="Sun H."/>
            <person name="Kurtzman C.P."/>
            <person name="Blackwell M."/>
            <person name="Grigoriev I.V."/>
            <person name="Jeffries T.W."/>
        </authorList>
    </citation>
    <scope>NUCLEOTIDE SEQUENCE [LARGE SCALE GENOMIC DNA]</scope>
    <source>
        <strain evidence="11">ATCC 18201 / CBS 1600 / BCRC 20928 / JCM 3617 / NBRC 0987 / NRRL Y-1542</strain>
    </source>
</reference>
<dbReference type="OMA" id="MGREPDF"/>
<evidence type="ECO:0000256" key="9">
    <source>
        <dbReference type="SAM" id="SignalP"/>
    </source>
</evidence>
<sequence length="425" mass="46810">MIVVTATFFSPSLCALPALAWEGQMIALPHPCLIRRPVLYVFPRVLKRSLGTTRTQVKAEDGLDRSPLQFISNSILKTNSKLARALSCTDDVSTKPTLETSHIPFEVKQKDVNGTDIKTAQKGLIAPYVALSKPRLTALVVLSAICSYALTPYNATIPQLLNLTLGTALCSASANAINQAREPDFDKLMARTVGRPIAYEFAAVAGTVGVTVLCAGVNTTVGLLGAFNIVLYAWMYTSLKRTHIINTWVGALVGAIPPLMGWASSSPLSDPGAWCLAALLYAWQFPHFNALSHGIRQDYKGAGYVMTCFVNPRLNARVGFRYALLMFPICFLLTYYGVTDSVFPLDSGILNGWMAYWSFMFWKQQRLNYAKGKTPTAEGMKLANMYAKKTFWASVWHLPGVLILAMLHKKGRWDWLFGKDGAFES</sequence>
<evidence type="ECO:0000256" key="8">
    <source>
        <dbReference type="SAM" id="Phobius"/>
    </source>
</evidence>
<feature type="chain" id="PRO_5009162678" description="Heme O synthase" evidence="9">
    <location>
        <begin position="21"/>
        <end position="425"/>
    </location>
</feature>
<evidence type="ECO:0000313" key="11">
    <source>
        <dbReference type="Proteomes" id="UP000094389"/>
    </source>
</evidence>
<dbReference type="GeneID" id="30987902"/>
<keyword evidence="4 8" id="KW-1133">Transmembrane helix</keyword>
<feature type="transmembrane region" description="Helical" evidence="8">
    <location>
        <begin position="390"/>
        <end position="408"/>
    </location>
</feature>
<evidence type="ECO:0000256" key="2">
    <source>
        <dbReference type="ARBA" id="ARBA00022679"/>
    </source>
</evidence>
<organism evidence="10 11">
    <name type="scientific">Cyberlindnera jadinii (strain ATCC 18201 / CBS 1600 / BCRC 20928 / JCM 3617 / NBRC 0987 / NRRL Y-1542)</name>
    <name type="common">Torula yeast</name>
    <name type="synonym">Candida utilis</name>
    <dbReference type="NCBI Taxonomy" id="983966"/>
    <lineage>
        <taxon>Eukaryota</taxon>
        <taxon>Fungi</taxon>
        <taxon>Dikarya</taxon>
        <taxon>Ascomycota</taxon>
        <taxon>Saccharomycotina</taxon>
        <taxon>Saccharomycetes</taxon>
        <taxon>Phaffomycetales</taxon>
        <taxon>Phaffomycetaceae</taxon>
        <taxon>Cyberlindnera</taxon>
    </lineage>
</organism>
<dbReference type="AlphaFoldDB" id="A0A1E4S9M7"/>
<name>A0A1E4S9M7_CYBJN</name>
<dbReference type="CDD" id="cd13957">
    <property type="entry name" value="PT_UbiA_Cox10"/>
    <property type="match status" value="1"/>
</dbReference>
<keyword evidence="2 10" id="KW-0808">Transferase</keyword>
<feature type="transmembrane region" description="Helical" evidence="8">
    <location>
        <begin position="319"/>
        <end position="336"/>
    </location>
</feature>
<dbReference type="GO" id="GO:0005739">
    <property type="term" value="C:mitochondrion"/>
    <property type="evidence" value="ECO:0007669"/>
    <property type="project" value="TreeGrafter"/>
</dbReference>
<feature type="signal peptide" evidence="9">
    <location>
        <begin position="1"/>
        <end position="20"/>
    </location>
</feature>
<feature type="transmembrane region" description="Helical" evidence="8">
    <location>
        <begin position="271"/>
        <end position="291"/>
    </location>
</feature>
<accession>A0A1E4S9M7</accession>
<evidence type="ECO:0000313" key="10">
    <source>
        <dbReference type="EMBL" id="ODV76092.1"/>
    </source>
</evidence>
<dbReference type="InterPro" id="IPR006369">
    <property type="entry name" value="Protohaem_IX_farnesylTrfase"/>
</dbReference>
<evidence type="ECO:0000256" key="6">
    <source>
        <dbReference type="ARBA" id="ARBA00023136"/>
    </source>
</evidence>
<evidence type="ECO:0000256" key="1">
    <source>
        <dbReference type="ARBA" id="ARBA00004141"/>
    </source>
</evidence>
<proteinExistence type="predicted"/>
<dbReference type="Proteomes" id="UP000094389">
    <property type="component" value="Unassembled WGS sequence"/>
</dbReference>
<dbReference type="Gene3D" id="1.10.357.140">
    <property type="entry name" value="UbiA prenyltransferase"/>
    <property type="match status" value="1"/>
</dbReference>
<dbReference type="GO" id="GO:0006784">
    <property type="term" value="P:heme A biosynthetic process"/>
    <property type="evidence" value="ECO:0007669"/>
    <property type="project" value="TreeGrafter"/>
</dbReference>
<dbReference type="Pfam" id="PF01040">
    <property type="entry name" value="UbiA"/>
    <property type="match status" value="1"/>
</dbReference>
<dbReference type="PANTHER" id="PTHR43448:SF2">
    <property type="entry name" value="PROTOHEME IX FARNESYLTRANSFERASE, MITOCHONDRIAL"/>
    <property type="match status" value="1"/>
</dbReference>